<dbReference type="SUPFAM" id="SSF53335">
    <property type="entry name" value="S-adenosyl-L-methionine-dependent methyltransferases"/>
    <property type="match status" value="1"/>
</dbReference>
<dbReference type="Gene3D" id="3.40.50.150">
    <property type="entry name" value="Vaccinia Virus protein VP39"/>
    <property type="match status" value="1"/>
</dbReference>
<dbReference type="CDD" id="cd02440">
    <property type="entry name" value="AdoMet_MTases"/>
    <property type="match status" value="1"/>
</dbReference>
<name>A0A5C8KBI9_9BACT</name>
<dbReference type="Pfam" id="PF17827">
    <property type="entry name" value="PrmC_N"/>
    <property type="match status" value="1"/>
</dbReference>
<dbReference type="GO" id="GO:0003676">
    <property type="term" value="F:nucleic acid binding"/>
    <property type="evidence" value="ECO:0007669"/>
    <property type="project" value="InterPro"/>
</dbReference>
<dbReference type="InterPro" id="IPR029063">
    <property type="entry name" value="SAM-dependent_MTases_sf"/>
</dbReference>
<evidence type="ECO:0000256" key="3">
    <source>
        <dbReference type="ARBA" id="ARBA00022691"/>
    </source>
</evidence>
<dbReference type="RefSeq" id="WP_147919775.1">
    <property type="nucleotide sequence ID" value="NZ_VRTY01000001.1"/>
</dbReference>
<dbReference type="Gene3D" id="1.10.8.10">
    <property type="entry name" value="DNA helicase RuvA subunit, C-terminal domain"/>
    <property type="match status" value="1"/>
</dbReference>
<dbReference type="EC" id="2.1.1.297" evidence="5"/>
<dbReference type="InterPro" id="IPR007848">
    <property type="entry name" value="Small_mtfrase_dom"/>
</dbReference>
<dbReference type="InterPro" id="IPR002052">
    <property type="entry name" value="DNA_methylase_N6_adenine_CS"/>
</dbReference>
<feature type="domain" description="Release factor glutamine methyltransferase N-terminal" evidence="7">
    <location>
        <begin position="11"/>
        <end position="77"/>
    </location>
</feature>
<evidence type="ECO:0000256" key="4">
    <source>
        <dbReference type="ARBA" id="ARBA00048391"/>
    </source>
</evidence>
<feature type="binding site" evidence="5">
    <location>
        <begin position="122"/>
        <end position="126"/>
    </location>
    <ligand>
        <name>S-adenosyl-L-methionine</name>
        <dbReference type="ChEBI" id="CHEBI:59789"/>
    </ligand>
</feature>
<dbReference type="InterPro" id="IPR019874">
    <property type="entry name" value="RF_methyltr_PrmC"/>
</dbReference>
<keyword evidence="3 5" id="KW-0949">S-adenosyl-L-methionine</keyword>
<evidence type="ECO:0000259" key="7">
    <source>
        <dbReference type="Pfam" id="PF17827"/>
    </source>
</evidence>
<comment type="caution">
    <text evidence="8">The sequence shown here is derived from an EMBL/GenBank/DDBJ whole genome shotgun (WGS) entry which is preliminary data.</text>
</comment>
<evidence type="ECO:0000256" key="2">
    <source>
        <dbReference type="ARBA" id="ARBA00022679"/>
    </source>
</evidence>
<gene>
    <name evidence="5 8" type="primary">prmC</name>
    <name evidence="8" type="ORF">FVR03_00410</name>
</gene>
<dbReference type="Pfam" id="PF05175">
    <property type="entry name" value="MTS"/>
    <property type="match status" value="1"/>
</dbReference>
<comment type="catalytic activity">
    <reaction evidence="4 5">
        <text>L-glutaminyl-[peptide chain release factor] + S-adenosyl-L-methionine = N(5)-methyl-L-glutaminyl-[peptide chain release factor] + S-adenosyl-L-homocysteine + H(+)</text>
        <dbReference type="Rhea" id="RHEA:42896"/>
        <dbReference type="Rhea" id="RHEA-COMP:10271"/>
        <dbReference type="Rhea" id="RHEA-COMP:10272"/>
        <dbReference type="ChEBI" id="CHEBI:15378"/>
        <dbReference type="ChEBI" id="CHEBI:30011"/>
        <dbReference type="ChEBI" id="CHEBI:57856"/>
        <dbReference type="ChEBI" id="CHEBI:59789"/>
        <dbReference type="ChEBI" id="CHEBI:61891"/>
        <dbReference type="EC" id="2.1.1.297"/>
    </reaction>
</comment>
<feature type="binding site" evidence="5">
    <location>
        <position position="190"/>
    </location>
    <ligand>
        <name>S-adenosyl-L-methionine</name>
        <dbReference type="ChEBI" id="CHEBI:59789"/>
    </ligand>
</feature>
<sequence length="287" mass="32217">MATIQDTTRSLKETLQQLYPAPEAGAMAQQVVEHVLQKSRLELSLTREQEVEEQHLAAIQKITERLLQQEPLQYVLGVAHFYDLELLVDQRVLIPRPETEELVHLILQQHKGRQHLHILDIGTGSGCIPIALATNLQGAQVCGLDVSADALAVARANAEKYKVNITWLQQDVFEPVAAIPAHSLDILISNPPYVLESEMELMRANVLEFEPHLALFVPDNNALKYYNRIAVLGQQLLKPGGGLYFEINERYGQATQQMLEQAGYKQVKVLQDLFGKERMVAAVWGKS</sequence>
<reference evidence="8 9" key="1">
    <citation type="submission" date="2019-08" db="EMBL/GenBank/DDBJ databases">
        <authorList>
            <person name="Shi S."/>
        </authorList>
    </citation>
    <scope>NUCLEOTIDE SEQUENCE [LARGE SCALE GENOMIC DNA]</scope>
    <source>
        <strain evidence="8 9">GY10130</strain>
    </source>
</reference>
<evidence type="ECO:0000259" key="6">
    <source>
        <dbReference type="Pfam" id="PF05175"/>
    </source>
</evidence>
<comment type="caution">
    <text evidence="5">Lacks conserved residue(s) required for the propagation of feature annotation.</text>
</comment>
<feature type="binding site" evidence="5">
    <location>
        <begin position="190"/>
        <end position="193"/>
    </location>
    <ligand>
        <name>substrate</name>
    </ligand>
</feature>
<dbReference type="GO" id="GO:0032259">
    <property type="term" value="P:methylation"/>
    <property type="evidence" value="ECO:0007669"/>
    <property type="project" value="UniProtKB-KW"/>
</dbReference>
<dbReference type="OrthoDB" id="9800643at2"/>
<dbReference type="InterPro" id="IPR050320">
    <property type="entry name" value="N5-glutamine_MTase"/>
</dbReference>
<keyword evidence="9" id="KW-1185">Reference proteome</keyword>
<dbReference type="NCBIfam" id="TIGR00536">
    <property type="entry name" value="hemK_fam"/>
    <property type="match status" value="1"/>
</dbReference>
<keyword evidence="2 5" id="KW-0808">Transferase</keyword>
<evidence type="ECO:0000256" key="1">
    <source>
        <dbReference type="ARBA" id="ARBA00022603"/>
    </source>
</evidence>
<feature type="binding site" evidence="5">
    <location>
        <position position="145"/>
    </location>
    <ligand>
        <name>S-adenosyl-L-methionine</name>
        <dbReference type="ChEBI" id="CHEBI:59789"/>
    </ligand>
</feature>
<evidence type="ECO:0000256" key="5">
    <source>
        <dbReference type="HAMAP-Rule" id="MF_02126"/>
    </source>
</evidence>
<dbReference type="EMBL" id="VRTY01000001">
    <property type="protein sequence ID" value="TXK52871.1"/>
    <property type="molecule type" value="Genomic_DNA"/>
</dbReference>
<protein>
    <recommendedName>
        <fullName evidence="5">Release factor glutamine methyltransferase</fullName>
        <shortName evidence="5">RF MTase</shortName>
        <ecNumber evidence="5">2.1.1.297</ecNumber>
    </recommendedName>
    <alternativeName>
        <fullName evidence="5">N5-glutamine methyltransferase PrmC</fullName>
    </alternativeName>
    <alternativeName>
        <fullName evidence="5">Protein-(glutamine-N5) MTase PrmC</fullName>
    </alternativeName>
    <alternativeName>
        <fullName evidence="5">Protein-glutamine N-methyltransferase PrmC</fullName>
    </alternativeName>
</protein>
<dbReference type="PANTHER" id="PTHR18895">
    <property type="entry name" value="HEMK METHYLTRANSFERASE"/>
    <property type="match status" value="1"/>
</dbReference>
<accession>A0A5C8KBI9</accession>
<proteinExistence type="inferred from homology"/>
<comment type="function">
    <text evidence="5">Methylates the class 1 translation termination release factors RF1/PrfA and RF2/PrfB on the glutamine residue of the universally conserved GGQ motif.</text>
</comment>
<dbReference type="GO" id="GO:0102559">
    <property type="term" value="F:peptide chain release factor N(5)-glutamine methyltransferase activity"/>
    <property type="evidence" value="ECO:0007669"/>
    <property type="project" value="UniProtKB-EC"/>
</dbReference>
<comment type="similarity">
    <text evidence="5">Belongs to the protein N5-glutamine methyltransferase family. PrmC subfamily.</text>
</comment>
<dbReference type="NCBIfam" id="TIGR03534">
    <property type="entry name" value="RF_mod_PrmC"/>
    <property type="match status" value="1"/>
</dbReference>
<dbReference type="AlphaFoldDB" id="A0A5C8KBI9"/>
<dbReference type="PANTHER" id="PTHR18895:SF74">
    <property type="entry name" value="MTRF1L RELEASE FACTOR GLUTAMINE METHYLTRANSFERASE"/>
    <property type="match status" value="1"/>
</dbReference>
<dbReference type="Proteomes" id="UP000321926">
    <property type="component" value="Unassembled WGS sequence"/>
</dbReference>
<evidence type="ECO:0000313" key="8">
    <source>
        <dbReference type="EMBL" id="TXK52871.1"/>
    </source>
</evidence>
<dbReference type="InterPro" id="IPR040758">
    <property type="entry name" value="PrmC_N"/>
</dbReference>
<dbReference type="PROSITE" id="PS00092">
    <property type="entry name" value="N6_MTASE"/>
    <property type="match status" value="1"/>
</dbReference>
<evidence type="ECO:0000313" key="9">
    <source>
        <dbReference type="Proteomes" id="UP000321926"/>
    </source>
</evidence>
<dbReference type="HAMAP" id="MF_02126">
    <property type="entry name" value="RF_methyltr_PrmC"/>
    <property type="match status" value="1"/>
</dbReference>
<dbReference type="InterPro" id="IPR004556">
    <property type="entry name" value="HemK-like"/>
</dbReference>
<keyword evidence="1 5" id="KW-0489">Methyltransferase</keyword>
<feature type="domain" description="Methyltransferase small" evidence="6">
    <location>
        <begin position="106"/>
        <end position="200"/>
    </location>
</feature>
<organism evidence="8 9">
    <name type="scientific">Pontibacter qinzhouensis</name>
    <dbReference type="NCBI Taxonomy" id="2603253"/>
    <lineage>
        <taxon>Bacteria</taxon>
        <taxon>Pseudomonadati</taxon>
        <taxon>Bacteroidota</taxon>
        <taxon>Cytophagia</taxon>
        <taxon>Cytophagales</taxon>
        <taxon>Hymenobacteraceae</taxon>
        <taxon>Pontibacter</taxon>
    </lineage>
</organism>